<evidence type="ECO:0000313" key="7">
    <source>
        <dbReference type="Proteomes" id="UP000238823"/>
    </source>
</evidence>
<organism evidence="6 7">
    <name type="scientific">Enhygromyxa salina</name>
    <dbReference type="NCBI Taxonomy" id="215803"/>
    <lineage>
        <taxon>Bacteria</taxon>
        <taxon>Pseudomonadati</taxon>
        <taxon>Myxococcota</taxon>
        <taxon>Polyangia</taxon>
        <taxon>Nannocystales</taxon>
        <taxon>Nannocystaceae</taxon>
        <taxon>Enhygromyxa</taxon>
    </lineage>
</organism>
<dbReference type="Proteomes" id="UP000238823">
    <property type="component" value="Unassembled WGS sequence"/>
</dbReference>
<dbReference type="CDD" id="cd13970">
    <property type="entry name" value="ABC1_ADCK3"/>
    <property type="match status" value="1"/>
</dbReference>
<reference evidence="6 7" key="1">
    <citation type="submission" date="2018-03" db="EMBL/GenBank/DDBJ databases">
        <title>Draft Genome Sequences of the Obligatory Marine Myxobacteria Enhygromyxa salina SWB007.</title>
        <authorList>
            <person name="Poehlein A."/>
            <person name="Moghaddam J.A."/>
            <person name="Harms H."/>
            <person name="Alanjari M."/>
            <person name="Koenig G.M."/>
            <person name="Daniel R."/>
            <person name="Schaeberle T.F."/>
        </authorList>
    </citation>
    <scope>NUCLEOTIDE SEQUENCE [LARGE SCALE GENOMIC DNA]</scope>
    <source>
        <strain evidence="6 7">SWB007</strain>
    </source>
</reference>
<keyword evidence="3" id="KW-0547">Nucleotide-binding</keyword>
<name>A0A2S9YN23_9BACT</name>
<evidence type="ECO:0000256" key="2">
    <source>
        <dbReference type="ARBA" id="ARBA00022679"/>
    </source>
</evidence>
<evidence type="ECO:0000256" key="3">
    <source>
        <dbReference type="ARBA" id="ARBA00022741"/>
    </source>
</evidence>
<dbReference type="SUPFAM" id="SSF56112">
    <property type="entry name" value="Protein kinase-like (PK-like)"/>
    <property type="match status" value="1"/>
</dbReference>
<evidence type="ECO:0000259" key="5">
    <source>
        <dbReference type="Pfam" id="PF03109"/>
    </source>
</evidence>
<dbReference type="AlphaFoldDB" id="A0A2S9YN23"/>
<dbReference type="EMBL" id="PVNL01000074">
    <property type="protein sequence ID" value="PRQ06488.1"/>
    <property type="molecule type" value="Genomic_DNA"/>
</dbReference>
<dbReference type="InterPro" id="IPR011009">
    <property type="entry name" value="Kinase-like_dom_sf"/>
</dbReference>
<dbReference type="OrthoDB" id="9795390at2"/>
<comment type="similarity">
    <text evidence="1">Belongs to the protein kinase superfamily. ADCK protein kinase family.</text>
</comment>
<dbReference type="PANTHER" id="PTHR43851">
    <property type="match status" value="1"/>
</dbReference>
<gene>
    <name evidence="6" type="primary">ubiB_3</name>
    <name evidence="6" type="ORF">ENSA7_38070</name>
</gene>
<keyword evidence="4" id="KW-0067">ATP-binding</keyword>
<dbReference type="InterPro" id="IPR051409">
    <property type="entry name" value="Atypical_kinase_ADCK"/>
</dbReference>
<dbReference type="Pfam" id="PF03109">
    <property type="entry name" value="ABC1"/>
    <property type="match status" value="1"/>
</dbReference>
<protein>
    <recommendedName>
        <fullName evidence="5">ABC1 atypical kinase-like domain-containing protein</fullName>
    </recommendedName>
</protein>
<evidence type="ECO:0000313" key="6">
    <source>
        <dbReference type="EMBL" id="PRQ06488.1"/>
    </source>
</evidence>
<dbReference type="InterPro" id="IPR004147">
    <property type="entry name" value="ABC1_dom"/>
</dbReference>
<dbReference type="PANTHER" id="PTHR43851:SF3">
    <property type="entry name" value="COENZYME Q8"/>
    <property type="match status" value="1"/>
</dbReference>
<dbReference type="InterPro" id="IPR034646">
    <property type="entry name" value="ADCK3_dom"/>
</dbReference>
<comment type="caution">
    <text evidence="6">The sequence shown here is derived from an EMBL/GenBank/DDBJ whole genome shotgun (WGS) entry which is preliminary data.</text>
</comment>
<evidence type="ECO:0000256" key="1">
    <source>
        <dbReference type="ARBA" id="ARBA00009670"/>
    </source>
</evidence>
<proteinExistence type="inferred from homology"/>
<sequence>MNVAKYDQPPTKKLQRAQIVGGVALESGFTRLRYAVRGLAGGDQQALEQQRDEEIARRMFAAMGQLRGTALKISQFLATEQDLVPEAARRELARAAYQAPPLNRAVARRAVQAELGKAPERLFAKFETTPFAAASLGQVHRAIEHGTGRELAVKVQYPGIDESIASDVDLVRVLIRGLRPLSSHRPEFEAIEPALAEVEQRLYEELDYRHEAEVGQWFRANPIHEQVVVPEVVPEFSSRRVLTTELLHGQHLDEWLASGPSKAEVDRRGQIFAELFFSSMFHVRRIHTDPNPGNYLLLPDGRIGLIDFGCTDEVSLAVASFFGLCMRAYMVGDLDGVIAQYQRFGLLETDMDAATRADIHGRLECSREWVALTLGPQRVDFGACQEILSKMREAAMALSPAFKRSMPGVMFVTRAFVGLFRTLRAMKAEVELNRLVPDVEFFRAMQDQAEVSR</sequence>
<feature type="domain" description="ABC1 atypical kinase-like" evidence="5">
    <location>
        <begin position="98"/>
        <end position="333"/>
    </location>
</feature>
<evidence type="ECO:0000256" key="4">
    <source>
        <dbReference type="ARBA" id="ARBA00022840"/>
    </source>
</evidence>
<dbReference type="GO" id="GO:0016740">
    <property type="term" value="F:transferase activity"/>
    <property type="evidence" value="ECO:0007669"/>
    <property type="project" value="UniProtKB-KW"/>
</dbReference>
<accession>A0A2S9YN23</accession>
<keyword evidence="2 6" id="KW-0808">Transferase</keyword>
<dbReference type="GO" id="GO:0005524">
    <property type="term" value="F:ATP binding"/>
    <property type="evidence" value="ECO:0007669"/>
    <property type="project" value="UniProtKB-KW"/>
</dbReference>